<evidence type="ECO:0000313" key="1">
    <source>
        <dbReference type="EMBL" id="MBA5607158.1"/>
    </source>
</evidence>
<name>A0A7W2I8A3_9BURK</name>
<sequence length="89" mass="10572">MQITFDPEKDKLNRRKHGVSLSRAMDFEWEHAVTWLDQRFEYGESRVCALGMIGVRLHFMAFVEKRGVLRIISLRKANVNEERRYAETT</sequence>
<dbReference type="RefSeq" id="WP_182219384.1">
    <property type="nucleotide sequence ID" value="NZ_JACEZS010000015.1"/>
</dbReference>
<dbReference type="InterPro" id="IPR007460">
    <property type="entry name" value="BrnT_toxin"/>
</dbReference>
<organism evidence="1 2">
    <name type="scientific">Rugamonas fusca</name>
    <dbReference type="NCBI Taxonomy" id="2758568"/>
    <lineage>
        <taxon>Bacteria</taxon>
        <taxon>Pseudomonadati</taxon>
        <taxon>Pseudomonadota</taxon>
        <taxon>Betaproteobacteria</taxon>
        <taxon>Burkholderiales</taxon>
        <taxon>Oxalobacteraceae</taxon>
        <taxon>Telluria group</taxon>
        <taxon>Rugamonas</taxon>
    </lineage>
</organism>
<gene>
    <name evidence="1" type="ORF">H3H36_17515</name>
</gene>
<dbReference type="Proteomes" id="UP000566711">
    <property type="component" value="Unassembled WGS sequence"/>
</dbReference>
<comment type="caution">
    <text evidence="1">The sequence shown here is derived from an EMBL/GenBank/DDBJ whole genome shotgun (WGS) entry which is preliminary data.</text>
</comment>
<dbReference type="Pfam" id="PF04365">
    <property type="entry name" value="BrnT_toxin"/>
    <property type="match status" value="1"/>
</dbReference>
<protein>
    <submittedName>
        <fullName evidence="1">BrnT family toxin</fullName>
    </submittedName>
</protein>
<dbReference type="InterPro" id="IPR038573">
    <property type="entry name" value="BrnT_sf"/>
</dbReference>
<evidence type="ECO:0000313" key="2">
    <source>
        <dbReference type="Proteomes" id="UP000566711"/>
    </source>
</evidence>
<dbReference type="AlphaFoldDB" id="A0A7W2I8A3"/>
<accession>A0A7W2I8A3</accession>
<reference evidence="1 2" key="1">
    <citation type="submission" date="2020-07" db="EMBL/GenBank/DDBJ databases">
        <title>Novel species isolated from subtropical streams in China.</title>
        <authorList>
            <person name="Lu H."/>
        </authorList>
    </citation>
    <scope>NUCLEOTIDE SEQUENCE [LARGE SCALE GENOMIC DNA]</scope>
    <source>
        <strain evidence="1 2">FT3S</strain>
    </source>
</reference>
<dbReference type="EMBL" id="JACEZS010000015">
    <property type="protein sequence ID" value="MBA5607158.1"/>
    <property type="molecule type" value="Genomic_DNA"/>
</dbReference>
<dbReference type="Gene3D" id="3.10.450.530">
    <property type="entry name" value="Ribonuclease toxin, BrnT, of type II toxin-antitoxin system"/>
    <property type="match status" value="1"/>
</dbReference>
<keyword evidence="2" id="KW-1185">Reference proteome</keyword>
<proteinExistence type="predicted"/>